<protein>
    <submittedName>
        <fullName evidence="2">Uncharacterized protein</fullName>
    </submittedName>
</protein>
<proteinExistence type="predicted"/>
<evidence type="ECO:0000313" key="2">
    <source>
        <dbReference type="EMBL" id="AIY67597.1"/>
    </source>
</evidence>
<feature type="transmembrane region" description="Helical" evidence="1">
    <location>
        <begin position="79"/>
        <end position="100"/>
    </location>
</feature>
<dbReference type="OrthoDB" id="6295063at2"/>
<keyword evidence="1" id="KW-0472">Membrane</keyword>
<evidence type="ECO:0000256" key="1">
    <source>
        <dbReference type="SAM" id="Phobius"/>
    </source>
</evidence>
<name>A0A0A7ENS6_9GAMM</name>
<keyword evidence="1" id="KW-0812">Transmembrane</keyword>
<dbReference type="HOGENOM" id="CLU_1748117_0_0_6"/>
<gene>
    <name evidence="2" type="ORF">OM33_21630</name>
</gene>
<sequence length="149" mass="17104">MHYLITTSNYDDFMAIKNTLDPVSDVDNISEICGRQKHPWHVWLTHKFANIVLAEILLFVSLLITTVTLTYLFEWTMMLSIAFFIAVSLFSVWVSGLVGWHTLHLYIICQNLTENEEHPLALLVDVEQDSELKQIVSGYSSSKLTLLDE</sequence>
<keyword evidence="3" id="KW-1185">Reference proteome</keyword>
<organism evidence="2 3">
    <name type="scientific">Pseudoalteromonas piratica</name>
    <dbReference type="NCBI Taxonomy" id="1348114"/>
    <lineage>
        <taxon>Bacteria</taxon>
        <taxon>Pseudomonadati</taxon>
        <taxon>Pseudomonadota</taxon>
        <taxon>Gammaproteobacteria</taxon>
        <taxon>Alteromonadales</taxon>
        <taxon>Pseudoalteromonadaceae</taxon>
        <taxon>Pseudoalteromonas</taxon>
    </lineage>
</organism>
<keyword evidence="1" id="KW-1133">Transmembrane helix</keyword>
<dbReference type="eggNOG" id="ENOG502ZV85">
    <property type="taxonomic scope" value="Bacteria"/>
</dbReference>
<reference evidence="2 3" key="1">
    <citation type="submission" date="2014-11" db="EMBL/GenBank/DDBJ databases">
        <title>Complete Genome Sequence of Pseudoalteromonas sp. Strain OCN003 Isolated from Kaneohe Bay, Oahu, Hawaii.</title>
        <authorList>
            <person name="Beurmann S."/>
            <person name="Videau P."/>
            <person name="Ushijima B."/>
            <person name="Smith A.M."/>
            <person name="Aeby G.S."/>
            <person name="Callahan S.M."/>
            <person name="Belcaid M."/>
        </authorList>
    </citation>
    <scope>NUCLEOTIDE SEQUENCE [LARGE SCALE GENOMIC DNA]</scope>
    <source>
        <strain evidence="2 3">OCN003</strain>
    </source>
</reference>
<accession>A0A0A7ENS6</accession>
<dbReference type="AlphaFoldDB" id="A0A0A7ENS6"/>
<dbReference type="Proteomes" id="UP000030341">
    <property type="component" value="Chromosome 2"/>
</dbReference>
<evidence type="ECO:0000313" key="3">
    <source>
        <dbReference type="Proteomes" id="UP000030341"/>
    </source>
</evidence>
<dbReference type="KEGG" id="pseo:OM33_21630"/>
<dbReference type="EMBL" id="CP009889">
    <property type="protein sequence ID" value="AIY67597.1"/>
    <property type="molecule type" value="Genomic_DNA"/>
</dbReference>
<dbReference type="RefSeq" id="WP_040136730.1">
    <property type="nucleotide sequence ID" value="NZ_CP009889.1"/>
</dbReference>
<feature type="transmembrane region" description="Helical" evidence="1">
    <location>
        <begin position="48"/>
        <end position="73"/>
    </location>
</feature>